<dbReference type="GO" id="GO:0016887">
    <property type="term" value="F:ATP hydrolysis activity"/>
    <property type="evidence" value="ECO:0007669"/>
    <property type="project" value="InterPro"/>
</dbReference>
<evidence type="ECO:0000256" key="9">
    <source>
        <dbReference type="SAM" id="Coils"/>
    </source>
</evidence>
<dbReference type="CDD" id="cd18547">
    <property type="entry name" value="ABC_6TM_Tm288_like"/>
    <property type="match status" value="1"/>
</dbReference>
<comment type="caution">
    <text evidence="14">The sequence shown here is derived from an EMBL/GenBank/DDBJ whole genome shotgun (WGS) entry which is preliminary data.</text>
</comment>
<feature type="transmembrane region" description="Helical" evidence="11">
    <location>
        <begin position="180"/>
        <end position="197"/>
    </location>
</feature>
<dbReference type="RefSeq" id="WP_040108250.1">
    <property type="nucleotide sequence ID" value="NZ_CP082943.1"/>
</dbReference>
<dbReference type="InterPro" id="IPR027417">
    <property type="entry name" value="P-loop_NTPase"/>
</dbReference>
<dbReference type="SUPFAM" id="SSF52540">
    <property type="entry name" value="P-loop containing nucleoside triphosphate hydrolases"/>
    <property type="match status" value="1"/>
</dbReference>
<dbReference type="FunFam" id="3.40.50.300:FF:000287">
    <property type="entry name" value="Multidrug ABC transporter ATP-binding protein"/>
    <property type="match status" value="1"/>
</dbReference>
<evidence type="ECO:0000256" key="8">
    <source>
        <dbReference type="ARBA" id="ARBA00023136"/>
    </source>
</evidence>
<evidence type="ECO:0000256" key="3">
    <source>
        <dbReference type="ARBA" id="ARBA00022475"/>
    </source>
</evidence>
<evidence type="ECO:0000256" key="2">
    <source>
        <dbReference type="ARBA" id="ARBA00022448"/>
    </source>
</evidence>
<evidence type="ECO:0000259" key="12">
    <source>
        <dbReference type="PROSITE" id="PS50893"/>
    </source>
</evidence>
<dbReference type="Pfam" id="PF00664">
    <property type="entry name" value="ABC_membrane"/>
    <property type="match status" value="1"/>
</dbReference>
<evidence type="ECO:0000256" key="4">
    <source>
        <dbReference type="ARBA" id="ARBA00022692"/>
    </source>
</evidence>
<feature type="transmembrane region" description="Helical" evidence="11">
    <location>
        <begin position="45"/>
        <end position="65"/>
    </location>
</feature>
<feature type="domain" description="ABC transmembrane type-1" evidence="13">
    <location>
        <begin position="50"/>
        <end position="344"/>
    </location>
</feature>
<reference evidence="14 15" key="1">
    <citation type="submission" date="2019-04" db="EMBL/GenBank/DDBJ databases">
        <title>Genome sequencing of Clostridium botulinum Groups I-IV and Clostridium butyricum.</title>
        <authorList>
            <person name="Brunt J."/>
            <person name="Van Vliet A.H.M."/>
            <person name="Stringer S.C."/>
            <person name="Carter A.T."/>
            <person name="Peck M.W."/>
        </authorList>
    </citation>
    <scope>NUCLEOTIDE SEQUENCE [LARGE SCALE GENOMIC DNA]</scope>
    <source>
        <strain evidence="14 15">IFR 18/108</strain>
    </source>
</reference>
<dbReference type="GO" id="GO:0005524">
    <property type="term" value="F:ATP binding"/>
    <property type="evidence" value="ECO:0007669"/>
    <property type="project" value="UniProtKB-KW"/>
</dbReference>
<keyword evidence="7 11" id="KW-1133">Transmembrane helix</keyword>
<evidence type="ECO:0000259" key="13">
    <source>
        <dbReference type="PROSITE" id="PS50929"/>
    </source>
</evidence>
<evidence type="ECO:0000256" key="7">
    <source>
        <dbReference type="ARBA" id="ARBA00022989"/>
    </source>
</evidence>
<feature type="domain" description="ABC transporter" evidence="12">
    <location>
        <begin position="378"/>
        <end position="612"/>
    </location>
</feature>
<dbReference type="PROSITE" id="PS50929">
    <property type="entry name" value="ABC_TM1F"/>
    <property type="match status" value="1"/>
</dbReference>
<evidence type="ECO:0000256" key="1">
    <source>
        <dbReference type="ARBA" id="ARBA00004651"/>
    </source>
</evidence>
<dbReference type="GO" id="GO:0015421">
    <property type="term" value="F:ABC-type oligopeptide transporter activity"/>
    <property type="evidence" value="ECO:0007669"/>
    <property type="project" value="TreeGrafter"/>
</dbReference>
<feature type="compositionally biased region" description="Basic and acidic residues" evidence="10">
    <location>
        <begin position="1"/>
        <end position="10"/>
    </location>
</feature>
<dbReference type="PANTHER" id="PTHR43394">
    <property type="entry name" value="ATP-DEPENDENT PERMEASE MDL1, MITOCHONDRIAL"/>
    <property type="match status" value="1"/>
</dbReference>
<feature type="transmembrane region" description="Helical" evidence="11">
    <location>
        <begin position="101"/>
        <end position="122"/>
    </location>
</feature>
<evidence type="ECO:0000313" key="15">
    <source>
        <dbReference type="Proteomes" id="UP000486601"/>
    </source>
</evidence>
<keyword evidence="8 11" id="KW-0472">Membrane</keyword>
<gene>
    <name evidence="14" type="ORF">FDF70_08735</name>
</gene>
<dbReference type="FunFam" id="1.20.1560.10:FF:000011">
    <property type="entry name" value="Multidrug ABC transporter ATP-binding protein"/>
    <property type="match status" value="1"/>
</dbReference>
<accession>A0A7X5P8Y0</accession>
<feature type="coiled-coil region" evidence="9">
    <location>
        <begin position="339"/>
        <end position="366"/>
    </location>
</feature>
<keyword evidence="9" id="KW-0175">Coiled coil</keyword>
<dbReference type="Gene3D" id="3.40.50.300">
    <property type="entry name" value="P-loop containing nucleotide triphosphate hydrolases"/>
    <property type="match status" value="1"/>
</dbReference>
<keyword evidence="4 11" id="KW-0812">Transmembrane</keyword>
<dbReference type="Proteomes" id="UP000486601">
    <property type="component" value="Unassembled WGS sequence"/>
</dbReference>
<evidence type="ECO:0000256" key="11">
    <source>
        <dbReference type="SAM" id="Phobius"/>
    </source>
</evidence>
<dbReference type="InterPro" id="IPR036640">
    <property type="entry name" value="ABC1_TM_sf"/>
</dbReference>
<dbReference type="InterPro" id="IPR003439">
    <property type="entry name" value="ABC_transporter-like_ATP-bd"/>
</dbReference>
<evidence type="ECO:0000256" key="6">
    <source>
        <dbReference type="ARBA" id="ARBA00022840"/>
    </source>
</evidence>
<dbReference type="CDD" id="cd03254">
    <property type="entry name" value="ABCC_Glucan_exporter_like"/>
    <property type="match status" value="1"/>
</dbReference>
<dbReference type="SUPFAM" id="SSF90123">
    <property type="entry name" value="ABC transporter transmembrane region"/>
    <property type="match status" value="1"/>
</dbReference>
<proteinExistence type="predicted"/>
<keyword evidence="3" id="KW-1003">Cell membrane</keyword>
<dbReference type="InterPro" id="IPR003593">
    <property type="entry name" value="AAA+_ATPase"/>
</dbReference>
<comment type="subcellular location">
    <subcellularLocation>
        <location evidence="1">Cell membrane</location>
        <topology evidence="1">Multi-pass membrane protein</topology>
    </subcellularLocation>
</comment>
<dbReference type="InterPro" id="IPR039421">
    <property type="entry name" value="Type_1_exporter"/>
</dbReference>
<dbReference type="PANTHER" id="PTHR43394:SF1">
    <property type="entry name" value="ATP-BINDING CASSETTE SUB-FAMILY B MEMBER 10, MITOCHONDRIAL"/>
    <property type="match status" value="1"/>
</dbReference>
<feature type="region of interest" description="Disordered" evidence="10">
    <location>
        <begin position="1"/>
        <end position="21"/>
    </location>
</feature>
<dbReference type="Gene3D" id="1.20.1560.10">
    <property type="entry name" value="ABC transporter type 1, transmembrane domain"/>
    <property type="match status" value="1"/>
</dbReference>
<sequence>MSNKKIENRRKGGFGPGNGGPMGAVEKAKDFKGTMKNLGKYIMPYKMSIIFVIVLAIGSAAFSIVGPKILGKATTKLFEGLVQKVTGVKGASIDFDYIGKIIILLLVLYIISAIFSFVQGYIMSSVAQKISYEFRREISEKINRMPIKYFDNKTHGEVLSRVTNDVDTVSQTLNQSMSQIITSVVTIIGVLIMMLSISWQMTIVALLILPVSMMIIMLVVKKSQKYFKAQQEDLGNINGHVEEIYGGHNIMKAFNREQEAIEEFDKINDKLYSSAWKSQFLSGMMMPIMSFIGNIGYVLVSILGGWLAIKKTIEVGDILSFIQYVRSFTQPISQVAQIANVLQSTAASAERVFEFLEEEEEVKETENPVKLQKVSGEVEFKNVKFGYNQDKIIINDFSARIKPGQKVAIVGPTGAGKTTIIKLLMRFYDVNKGGIFIDGHNINDFKRADLRKMFGMVLQDTFLFTGTIKENIAYGKLGASDEEIIKAAKSAHVHNFVETLPNGYDMELNEEASNISQGQKQLLTIARAILSDPKILILDEATSSVDTRTELLIQKAMENLMEGRTSFIIAHRLSTIRDADLILVMKDGDIIEQGNHEELLKAKGFYYSLYNSQFENAEVS</sequence>
<feature type="transmembrane region" description="Helical" evidence="11">
    <location>
        <begin position="203"/>
        <end position="220"/>
    </location>
</feature>
<dbReference type="GO" id="GO:0005886">
    <property type="term" value="C:plasma membrane"/>
    <property type="evidence" value="ECO:0007669"/>
    <property type="project" value="UniProtKB-SubCell"/>
</dbReference>
<dbReference type="PROSITE" id="PS50893">
    <property type="entry name" value="ABC_TRANSPORTER_2"/>
    <property type="match status" value="1"/>
</dbReference>
<dbReference type="InterPro" id="IPR011527">
    <property type="entry name" value="ABC1_TM_dom"/>
</dbReference>
<dbReference type="PROSITE" id="PS00211">
    <property type="entry name" value="ABC_TRANSPORTER_1"/>
    <property type="match status" value="1"/>
</dbReference>
<evidence type="ECO:0000256" key="10">
    <source>
        <dbReference type="SAM" id="MobiDB-lite"/>
    </source>
</evidence>
<evidence type="ECO:0000256" key="5">
    <source>
        <dbReference type="ARBA" id="ARBA00022741"/>
    </source>
</evidence>
<keyword evidence="2" id="KW-0813">Transport</keyword>
<keyword evidence="5" id="KW-0547">Nucleotide-binding</keyword>
<feature type="transmembrane region" description="Helical" evidence="11">
    <location>
        <begin position="288"/>
        <end position="309"/>
    </location>
</feature>
<dbReference type="AlphaFoldDB" id="A0A7X5P8Y0"/>
<keyword evidence="6 14" id="KW-0067">ATP-binding</keyword>
<organism evidence="14 15">
    <name type="scientific">Clostridium sporogenes</name>
    <dbReference type="NCBI Taxonomy" id="1509"/>
    <lineage>
        <taxon>Bacteria</taxon>
        <taxon>Bacillati</taxon>
        <taxon>Bacillota</taxon>
        <taxon>Clostridia</taxon>
        <taxon>Eubacteriales</taxon>
        <taxon>Clostridiaceae</taxon>
        <taxon>Clostridium</taxon>
    </lineage>
</organism>
<dbReference type="Pfam" id="PF00005">
    <property type="entry name" value="ABC_tran"/>
    <property type="match status" value="1"/>
</dbReference>
<dbReference type="InterPro" id="IPR017871">
    <property type="entry name" value="ABC_transporter-like_CS"/>
</dbReference>
<evidence type="ECO:0000313" key="14">
    <source>
        <dbReference type="EMBL" id="NFR61573.1"/>
    </source>
</evidence>
<dbReference type="SMART" id="SM00382">
    <property type="entry name" value="AAA"/>
    <property type="match status" value="1"/>
</dbReference>
<protein>
    <submittedName>
        <fullName evidence="14">ABC transporter ATP-binding protein</fullName>
    </submittedName>
</protein>
<name>A0A7X5P8Y0_CLOSG</name>
<dbReference type="EMBL" id="SXCS01000004">
    <property type="protein sequence ID" value="NFR61573.1"/>
    <property type="molecule type" value="Genomic_DNA"/>
</dbReference>